<accession>A0AAD4M665</accession>
<dbReference type="EMBL" id="WTXG01000010">
    <property type="protein sequence ID" value="KAI0302916.1"/>
    <property type="molecule type" value="Genomic_DNA"/>
</dbReference>
<keyword evidence="3" id="KW-1185">Reference proteome</keyword>
<evidence type="ECO:0000313" key="3">
    <source>
        <dbReference type="Proteomes" id="UP001203297"/>
    </source>
</evidence>
<dbReference type="GO" id="GO:0005634">
    <property type="term" value="C:nucleus"/>
    <property type="evidence" value="ECO:0007669"/>
    <property type="project" value="TreeGrafter"/>
</dbReference>
<dbReference type="GO" id="GO:0030915">
    <property type="term" value="C:Smc5-Smc6 complex"/>
    <property type="evidence" value="ECO:0007669"/>
    <property type="project" value="TreeGrafter"/>
</dbReference>
<evidence type="ECO:0000256" key="1">
    <source>
        <dbReference type="ARBA" id="ARBA00023054"/>
    </source>
</evidence>
<reference evidence="2" key="1">
    <citation type="journal article" date="2022" name="New Phytol.">
        <title>Evolutionary transition to the ectomycorrhizal habit in the genomes of a hyperdiverse lineage of mushroom-forming fungi.</title>
        <authorList>
            <person name="Looney B."/>
            <person name="Miyauchi S."/>
            <person name="Morin E."/>
            <person name="Drula E."/>
            <person name="Courty P.E."/>
            <person name="Kohler A."/>
            <person name="Kuo A."/>
            <person name="LaButti K."/>
            <person name="Pangilinan J."/>
            <person name="Lipzen A."/>
            <person name="Riley R."/>
            <person name="Andreopoulos W."/>
            <person name="He G."/>
            <person name="Johnson J."/>
            <person name="Nolan M."/>
            <person name="Tritt A."/>
            <person name="Barry K.W."/>
            <person name="Grigoriev I.V."/>
            <person name="Nagy L.G."/>
            <person name="Hibbett D."/>
            <person name="Henrissat B."/>
            <person name="Matheny P.B."/>
            <person name="Labbe J."/>
            <person name="Martin F.M."/>
        </authorList>
    </citation>
    <scope>NUCLEOTIDE SEQUENCE</scope>
    <source>
        <strain evidence="2">BPL690</strain>
    </source>
</reference>
<dbReference type="PANTHER" id="PTHR45916">
    <property type="entry name" value="STRUCTURAL MAINTENANCE OF CHROMOSOMES PROTEIN 5"/>
    <property type="match status" value="1"/>
</dbReference>
<proteinExistence type="predicted"/>
<dbReference type="Proteomes" id="UP001203297">
    <property type="component" value="Unassembled WGS sequence"/>
</dbReference>
<name>A0AAD4M665_9AGAM</name>
<comment type="caution">
    <text evidence="2">The sequence shown here is derived from an EMBL/GenBank/DDBJ whole genome shotgun (WGS) entry which is preliminary data.</text>
</comment>
<evidence type="ECO:0000313" key="2">
    <source>
        <dbReference type="EMBL" id="KAI0302916.1"/>
    </source>
</evidence>
<keyword evidence="1" id="KW-0175">Coiled coil</keyword>
<gene>
    <name evidence="2" type="ORF">B0F90DRAFT_184176</name>
</gene>
<dbReference type="GO" id="GO:0000724">
    <property type="term" value="P:double-strand break repair via homologous recombination"/>
    <property type="evidence" value="ECO:0007669"/>
    <property type="project" value="TreeGrafter"/>
</dbReference>
<organism evidence="2 3">
    <name type="scientific">Multifurca ochricompacta</name>
    <dbReference type="NCBI Taxonomy" id="376703"/>
    <lineage>
        <taxon>Eukaryota</taxon>
        <taxon>Fungi</taxon>
        <taxon>Dikarya</taxon>
        <taxon>Basidiomycota</taxon>
        <taxon>Agaricomycotina</taxon>
        <taxon>Agaricomycetes</taxon>
        <taxon>Russulales</taxon>
        <taxon>Russulaceae</taxon>
        <taxon>Multifurca</taxon>
    </lineage>
</organism>
<dbReference type="GO" id="GO:0003697">
    <property type="term" value="F:single-stranded DNA binding"/>
    <property type="evidence" value="ECO:0007669"/>
    <property type="project" value="TreeGrafter"/>
</dbReference>
<sequence length="285" mass="32183">MEIIEPAMISLTVPNKDYVNAVEACFNITQLKTFVAQCDDDYRLLNQLVSDTVEALGKKVRITTWFRPVEGNIAPPPMTLDEAHSLGFDGYAIDFVECPQAMRAFLQRECQLHRTAIALQTNRVDTARTMEAISRAGGGNYIVSNTMNMVTRSQYGRRLPQNLTRDVRPARILVGPVVDPAARQKIESMIAQSRDKLTVHAEEARRLGDIERQVSREQKEYKDAFVSLQHLQLYFALDIFSNDGYGISQDALKARKLAVLAAKKRMDTLENKLAFNKAGLRNFDE</sequence>
<dbReference type="PANTHER" id="PTHR45916:SF1">
    <property type="entry name" value="STRUCTURAL MAINTENANCE OF CHROMOSOMES PROTEIN 5"/>
    <property type="match status" value="1"/>
</dbReference>
<protein>
    <submittedName>
        <fullName evidence="2">Uncharacterized protein</fullName>
    </submittedName>
</protein>
<dbReference type="AlphaFoldDB" id="A0AAD4M665"/>